<name>A0A4D6KYI9_VIGUN</name>
<dbReference type="AlphaFoldDB" id="A0A4D6KYI9"/>
<organism evidence="2 4">
    <name type="scientific">Vigna unguiculata</name>
    <name type="common">Cowpea</name>
    <dbReference type="NCBI Taxonomy" id="3917"/>
    <lineage>
        <taxon>Eukaryota</taxon>
        <taxon>Viridiplantae</taxon>
        <taxon>Streptophyta</taxon>
        <taxon>Embryophyta</taxon>
        <taxon>Tracheophyta</taxon>
        <taxon>Spermatophyta</taxon>
        <taxon>Magnoliopsida</taxon>
        <taxon>eudicotyledons</taxon>
        <taxon>Gunneridae</taxon>
        <taxon>Pentapetalae</taxon>
        <taxon>rosids</taxon>
        <taxon>fabids</taxon>
        <taxon>Fabales</taxon>
        <taxon>Fabaceae</taxon>
        <taxon>Papilionoideae</taxon>
        <taxon>50 kb inversion clade</taxon>
        <taxon>NPAAA clade</taxon>
        <taxon>indigoferoid/millettioid clade</taxon>
        <taxon>Phaseoleae</taxon>
        <taxon>Vigna</taxon>
    </lineage>
</organism>
<evidence type="ECO:0000313" key="2">
    <source>
        <dbReference type="EMBL" id="QCD81377.1"/>
    </source>
</evidence>
<dbReference type="PANTHER" id="PTHR38221">
    <property type="entry name" value="BNAA04G14260D PROTEIN"/>
    <property type="match status" value="1"/>
</dbReference>
<accession>A0A4D6KYI9</accession>
<dbReference type="EMBL" id="CP039346">
    <property type="protein sequence ID" value="QCD81379.1"/>
    <property type="molecule type" value="Genomic_DNA"/>
</dbReference>
<gene>
    <name evidence="2" type="ORF">DEO72_LG2g1702</name>
    <name evidence="3" type="ORF">DEO72_LG2g1704</name>
</gene>
<protein>
    <submittedName>
        <fullName evidence="2">Uncharacterized protein</fullName>
    </submittedName>
</protein>
<dbReference type="EMBL" id="CP039346">
    <property type="protein sequence ID" value="QCD81377.1"/>
    <property type="molecule type" value="Genomic_DNA"/>
</dbReference>
<evidence type="ECO:0000313" key="3">
    <source>
        <dbReference type="EMBL" id="QCD81379.1"/>
    </source>
</evidence>
<reference evidence="2 4" key="1">
    <citation type="submission" date="2019-04" db="EMBL/GenBank/DDBJ databases">
        <title>An improved genome assembly and genetic linkage map for asparagus bean, Vigna unguiculata ssp. sesquipedialis.</title>
        <authorList>
            <person name="Xia Q."/>
            <person name="Zhang R."/>
            <person name="Dong Y."/>
        </authorList>
    </citation>
    <scope>NUCLEOTIDE SEQUENCE [LARGE SCALE GENOMIC DNA]</scope>
    <source>
        <tissue evidence="2">Leaf</tissue>
    </source>
</reference>
<dbReference type="Proteomes" id="UP000501690">
    <property type="component" value="Linkage Group LG2"/>
</dbReference>
<dbReference type="PANTHER" id="PTHR38221:SF1">
    <property type="entry name" value="OVULE PROTEIN"/>
    <property type="match status" value="1"/>
</dbReference>
<feature type="region of interest" description="Disordered" evidence="1">
    <location>
        <begin position="30"/>
        <end position="49"/>
    </location>
</feature>
<evidence type="ECO:0000256" key="1">
    <source>
        <dbReference type="SAM" id="MobiDB-lite"/>
    </source>
</evidence>
<evidence type="ECO:0000313" key="4">
    <source>
        <dbReference type="Proteomes" id="UP000501690"/>
    </source>
</evidence>
<keyword evidence="4" id="KW-1185">Reference proteome</keyword>
<sequence length="105" mass="11282">MSDSSDRFRRLPAAPQLHCHGVAVRIPRARPQDLFHTPPEAATDGDGPYAVNHAADVDAGTNGLVDLCEGSELVDLGRDSELGFPEVQRSKKLKVSEVDLGMDST</sequence>
<proteinExistence type="predicted"/>